<reference evidence="3 4" key="1">
    <citation type="submission" date="2017-08" db="EMBL/GenBank/DDBJ databases">
        <authorList>
            <person name="de Groot N.N."/>
        </authorList>
    </citation>
    <scope>NUCLEOTIDE SEQUENCE [LARGE SCALE GENOMIC DNA]</scope>
    <source>
        <strain evidence="3 4">JC228</strain>
    </source>
</reference>
<keyword evidence="1" id="KW-0378">Hydrolase</keyword>
<dbReference type="Proteomes" id="UP000219546">
    <property type="component" value="Unassembled WGS sequence"/>
</dbReference>
<dbReference type="PANTHER" id="PTHR43283:SF11">
    <property type="entry name" value="BETA-LACTAMASE-RELATED DOMAIN-CONTAINING PROTEIN"/>
    <property type="match status" value="1"/>
</dbReference>
<dbReference type="InterPro" id="IPR012338">
    <property type="entry name" value="Beta-lactam/transpept-like"/>
</dbReference>
<protein>
    <submittedName>
        <fullName evidence="3">CubicO group peptidase (Beta-lactamase class C family)</fullName>
    </submittedName>
</protein>
<accession>A0A285D2Q8</accession>
<dbReference type="SUPFAM" id="SSF56601">
    <property type="entry name" value="beta-lactamase/transpeptidase-like"/>
    <property type="match status" value="1"/>
</dbReference>
<evidence type="ECO:0000259" key="2">
    <source>
        <dbReference type="Pfam" id="PF00144"/>
    </source>
</evidence>
<dbReference type="PANTHER" id="PTHR43283">
    <property type="entry name" value="BETA-LACTAMASE-RELATED"/>
    <property type="match status" value="1"/>
</dbReference>
<dbReference type="GO" id="GO:0016787">
    <property type="term" value="F:hydrolase activity"/>
    <property type="evidence" value="ECO:0007669"/>
    <property type="project" value="UniProtKB-KW"/>
</dbReference>
<keyword evidence="4" id="KW-1185">Reference proteome</keyword>
<name>A0A285D2Q8_9BACI</name>
<dbReference type="AlphaFoldDB" id="A0A285D2Q8"/>
<evidence type="ECO:0000256" key="1">
    <source>
        <dbReference type="ARBA" id="ARBA00022801"/>
    </source>
</evidence>
<dbReference type="Gene3D" id="3.40.710.10">
    <property type="entry name" value="DD-peptidase/beta-lactamase superfamily"/>
    <property type="match status" value="1"/>
</dbReference>
<organism evidence="3 4">
    <name type="scientific">Bacillus oleivorans</name>
    <dbReference type="NCBI Taxonomy" id="1448271"/>
    <lineage>
        <taxon>Bacteria</taxon>
        <taxon>Bacillati</taxon>
        <taxon>Bacillota</taxon>
        <taxon>Bacilli</taxon>
        <taxon>Bacillales</taxon>
        <taxon>Bacillaceae</taxon>
        <taxon>Bacillus</taxon>
    </lineage>
</organism>
<dbReference type="InterPro" id="IPR050789">
    <property type="entry name" value="Diverse_Enzym_Activities"/>
</dbReference>
<dbReference type="InterPro" id="IPR001466">
    <property type="entry name" value="Beta-lactam-related"/>
</dbReference>
<gene>
    <name evidence="3" type="ORF">SAMN05877753_108154</name>
</gene>
<sequence length="373" mass="42455">MEIICPIYKKSIEILIWYENQGGIELKDKVLAFLQKEIELEAIPGAVIHVSYQDQVILQEAIGHRVVFPEKQPLEIDTVFDLASLTKVVASLPVTLKLLETGQIRLDDRVAYFLHDFGKNGKDSITIRHLLTHTSGLPAHKEYFLESLTTEQIVDRINKQELVAPIGERVIYSDLGIITLYQVIEKITGDRFEQYVKKQIFEPLQMTETGFNPAFNENRYAATEYSEKLKDYKKGIVHDDNTESMGGISGHAGLFSTVNDLANFAAMIESNGVFQGKRIISEEAVELSRKNFTPFDSEFRGLGWILKSPTYSSCGDFFSNRSYGHTGFTGTSIWFDPEIKLHVILLTNRVHYGRKDPILRLRPRLHNIIRTSI</sequence>
<proteinExistence type="predicted"/>
<evidence type="ECO:0000313" key="4">
    <source>
        <dbReference type="Proteomes" id="UP000219546"/>
    </source>
</evidence>
<feature type="domain" description="Beta-lactamase-related" evidence="2">
    <location>
        <begin position="39"/>
        <end position="357"/>
    </location>
</feature>
<dbReference type="Pfam" id="PF00144">
    <property type="entry name" value="Beta-lactamase"/>
    <property type="match status" value="1"/>
</dbReference>
<evidence type="ECO:0000313" key="3">
    <source>
        <dbReference type="EMBL" id="SNX74100.1"/>
    </source>
</evidence>
<dbReference type="EMBL" id="OAOP01000008">
    <property type="protein sequence ID" value="SNX74100.1"/>
    <property type="molecule type" value="Genomic_DNA"/>
</dbReference>